<dbReference type="Gene3D" id="3.10.50.10">
    <property type="match status" value="1"/>
</dbReference>
<name>A0A8S3YP94_9EUPU</name>
<dbReference type="InterPro" id="IPR017853">
    <property type="entry name" value="GH"/>
</dbReference>
<accession>A0A8S3YP94</accession>
<dbReference type="PROSITE" id="PS51910">
    <property type="entry name" value="GH18_2"/>
    <property type="match status" value="1"/>
</dbReference>
<organism evidence="2 3">
    <name type="scientific">Candidula unifasciata</name>
    <dbReference type="NCBI Taxonomy" id="100452"/>
    <lineage>
        <taxon>Eukaryota</taxon>
        <taxon>Metazoa</taxon>
        <taxon>Spiralia</taxon>
        <taxon>Lophotrochozoa</taxon>
        <taxon>Mollusca</taxon>
        <taxon>Gastropoda</taxon>
        <taxon>Heterobranchia</taxon>
        <taxon>Euthyneura</taxon>
        <taxon>Panpulmonata</taxon>
        <taxon>Eupulmonata</taxon>
        <taxon>Stylommatophora</taxon>
        <taxon>Helicina</taxon>
        <taxon>Helicoidea</taxon>
        <taxon>Geomitridae</taxon>
        <taxon>Candidula</taxon>
    </lineage>
</organism>
<sequence length="233" mass="25980">FVDYVFVESKDLTIPRIASFYGPLYHNPKLPGKSNNVYISLRFWSNSGMPNSKLVMCVTALGHYVRLKDASKYQPGASCTNDVLSGSTYNLNESLAFPEVCEMMKSSQKYFDHIQKNPYLVRGTEWVGYTDTESLYERIKLMNRLGLAGIALTKMDEDDFSGNSCQAGKFPLLTFIRKATSRAIAAHKQMQSASAESTTRKQMGLLTCVGSDWFCGFQNGLLATLIAVGHFVM</sequence>
<dbReference type="SUPFAM" id="SSF51445">
    <property type="entry name" value="(Trans)glycosidases"/>
    <property type="match status" value="1"/>
</dbReference>
<protein>
    <recommendedName>
        <fullName evidence="1">GH18 domain-containing protein</fullName>
    </recommendedName>
</protein>
<dbReference type="EMBL" id="CAJHNH020000299">
    <property type="protein sequence ID" value="CAG5116770.1"/>
    <property type="molecule type" value="Genomic_DNA"/>
</dbReference>
<evidence type="ECO:0000313" key="3">
    <source>
        <dbReference type="Proteomes" id="UP000678393"/>
    </source>
</evidence>
<reference evidence="2" key="1">
    <citation type="submission" date="2021-04" db="EMBL/GenBank/DDBJ databases">
        <authorList>
            <consortium name="Molecular Ecology Group"/>
        </authorList>
    </citation>
    <scope>NUCLEOTIDE SEQUENCE</scope>
</reference>
<feature type="non-terminal residue" evidence="2">
    <location>
        <position position="233"/>
    </location>
</feature>
<dbReference type="GO" id="GO:0005576">
    <property type="term" value="C:extracellular region"/>
    <property type="evidence" value="ECO:0007669"/>
    <property type="project" value="TreeGrafter"/>
</dbReference>
<dbReference type="OrthoDB" id="76388at2759"/>
<proteinExistence type="predicted"/>
<dbReference type="InterPro" id="IPR001223">
    <property type="entry name" value="Glyco_hydro18_cat"/>
</dbReference>
<keyword evidence="3" id="KW-1185">Reference proteome</keyword>
<feature type="domain" description="GH18" evidence="1">
    <location>
        <begin position="1"/>
        <end position="183"/>
    </location>
</feature>
<dbReference type="InterPro" id="IPR029070">
    <property type="entry name" value="Chitinase_insertion_sf"/>
</dbReference>
<dbReference type="PANTHER" id="PTHR11177">
    <property type="entry name" value="CHITINASE"/>
    <property type="match status" value="1"/>
</dbReference>
<dbReference type="GO" id="GO:0004568">
    <property type="term" value="F:chitinase activity"/>
    <property type="evidence" value="ECO:0007669"/>
    <property type="project" value="TreeGrafter"/>
</dbReference>
<dbReference type="GO" id="GO:0005975">
    <property type="term" value="P:carbohydrate metabolic process"/>
    <property type="evidence" value="ECO:0007669"/>
    <property type="project" value="InterPro"/>
</dbReference>
<dbReference type="Gene3D" id="3.20.20.80">
    <property type="entry name" value="Glycosidases"/>
    <property type="match status" value="1"/>
</dbReference>
<dbReference type="GO" id="GO:0008061">
    <property type="term" value="F:chitin binding"/>
    <property type="evidence" value="ECO:0007669"/>
    <property type="project" value="TreeGrafter"/>
</dbReference>
<dbReference type="SUPFAM" id="SSF54556">
    <property type="entry name" value="Chitinase insertion domain"/>
    <property type="match status" value="1"/>
</dbReference>
<dbReference type="AlphaFoldDB" id="A0A8S3YP94"/>
<dbReference type="PANTHER" id="PTHR11177:SF317">
    <property type="entry name" value="CHITINASE 12-RELATED"/>
    <property type="match status" value="1"/>
</dbReference>
<evidence type="ECO:0000259" key="1">
    <source>
        <dbReference type="PROSITE" id="PS51910"/>
    </source>
</evidence>
<dbReference type="Proteomes" id="UP000678393">
    <property type="component" value="Unassembled WGS sequence"/>
</dbReference>
<gene>
    <name evidence="2" type="ORF">CUNI_LOCUS2328</name>
</gene>
<comment type="caution">
    <text evidence="2">The sequence shown here is derived from an EMBL/GenBank/DDBJ whole genome shotgun (WGS) entry which is preliminary data.</text>
</comment>
<evidence type="ECO:0000313" key="2">
    <source>
        <dbReference type="EMBL" id="CAG5116770.1"/>
    </source>
</evidence>
<dbReference type="Pfam" id="PF00704">
    <property type="entry name" value="Glyco_hydro_18"/>
    <property type="match status" value="1"/>
</dbReference>
<dbReference type="GO" id="GO:0006032">
    <property type="term" value="P:chitin catabolic process"/>
    <property type="evidence" value="ECO:0007669"/>
    <property type="project" value="TreeGrafter"/>
</dbReference>
<dbReference type="InterPro" id="IPR050314">
    <property type="entry name" value="Glycosyl_Hydrlase_18"/>
</dbReference>